<dbReference type="PANTHER" id="PTHR35807:SF1">
    <property type="entry name" value="TRANSCRIPTIONAL REGULATOR REDD"/>
    <property type="match status" value="1"/>
</dbReference>
<sequence>MPMRAIGTGGRQAWFARDVLEGRDVLLRALRQLHPDSPEERAFRQRAHLLRSLNHPHLVRTYDYVYERGVPYVAQEYVDGVSLGDVLRGADGPLPFWLLARLAAHTARALAAAHEQSLGHGPLRPADVLIDASDGTVKLTGFLDGAPAHPPREDASHLRLMLRDLGGFKSFSPWSLTDWQVLSGVHPATRDIDRGPDALISLLASAEFEPITQRAAAQAPQFQLIGTQLCPAADQLSPDTQACLVILLERYGRSVPAVDLSLGLEERPRTAEEFHHHLDELMRVLGPGVIASGPGGFAVLACPAQIDVHAIRAVVDRAGDPQDTDDTRTRRSMIQSALDGFEDEPLPGIPGPAARRMRATLRALRLQLLVSRSEADLDLGDYERAAIDLTYLLARHPDHQDFRRLHMLALRHLGRIGEAIESYEEYRLRLDGPNPDTTLLGLHDELYRELLASPERERSAIVFEFIAGTPDDNERAQSVVGRFVNDLLARDVLAPDAHELLARTNGYLVITEPGTSVLPLLPTLLAELARLQRELPTQVSLRVMFWHNARPVGHLGPSSLAQHMAPVPGDALVILSPPLYEEALSGAVPLSPSGFTPVSEQGEVVAYVHWVAPEPLATQSFEGVIANEPSESSEPPESAESAGREREPARDLLQGPFTIPGTEIPKVNSATTAVVYLDEDEDIHDPDLHAADVTRYYEVDLTPHQEWRELPLPSAATLPFTASVELSWQVSDAIAFAYSDVTSVATPLFEHLSRQLARITRRYTVARLGAAQQAVQEAHFAPWPVPGLTVSHAIRLSTTAPPPRTAEEPPQVTPQQPAPMPPQEQAQPSTEPRPPSQPQPTGPQRPHAQHQPPPNQTPSSSPLSDALSTARVVLLSFDGPVVRLYAQHTATSISRELARTITELRHPDEALRGDRLLKGTPINPSEGYAHPLDLLRAIAHHRLAPTVAEQLTQSELRTVTSSFPTPHADPLIRTLHAQGRIVGIVTDVDPVVVSTYLDSRGLGGTLRGGVHGRTTDLTRLMPHPDCLRRALAAAGCTPSDALLITSSVAELEAAETLGITTIGYARDERTRSRLEAAGCHTTITDLHPLLAAARAIPP</sequence>
<dbReference type="InterPro" id="IPR011009">
    <property type="entry name" value="Kinase-like_dom_sf"/>
</dbReference>
<dbReference type="SMART" id="SM00220">
    <property type="entry name" value="S_TKc"/>
    <property type="match status" value="1"/>
</dbReference>
<dbReference type="Gene3D" id="1.25.40.10">
    <property type="entry name" value="Tetratricopeptide repeat domain"/>
    <property type="match status" value="1"/>
</dbReference>
<dbReference type="PROSITE" id="PS50011">
    <property type="entry name" value="PROTEIN_KINASE_DOM"/>
    <property type="match status" value="1"/>
</dbReference>
<dbReference type="Gene3D" id="1.10.510.10">
    <property type="entry name" value="Transferase(Phosphotransferase) domain 1"/>
    <property type="match status" value="1"/>
</dbReference>
<dbReference type="SUPFAM" id="SSF48452">
    <property type="entry name" value="TPR-like"/>
    <property type="match status" value="1"/>
</dbReference>
<accession>A0A6G4XX49</accession>
<dbReference type="InterPro" id="IPR005158">
    <property type="entry name" value="BTAD"/>
</dbReference>
<evidence type="ECO:0000256" key="2">
    <source>
        <dbReference type="ARBA" id="ARBA00023015"/>
    </source>
</evidence>
<evidence type="ECO:0000256" key="3">
    <source>
        <dbReference type="ARBA" id="ARBA00023163"/>
    </source>
</evidence>
<proteinExistence type="predicted"/>
<feature type="domain" description="Protein kinase" evidence="5">
    <location>
        <begin position="1"/>
        <end position="278"/>
    </location>
</feature>
<dbReference type="GO" id="GO:0005524">
    <property type="term" value="F:ATP binding"/>
    <property type="evidence" value="ECO:0007669"/>
    <property type="project" value="InterPro"/>
</dbReference>
<dbReference type="InterPro" id="IPR011990">
    <property type="entry name" value="TPR-like_helical_dom_sf"/>
</dbReference>
<keyword evidence="3" id="KW-0804">Transcription</keyword>
<dbReference type="Gene3D" id="3.40.50.1000">
    <property type="entry name" value="HAD superfamily/HAD-like"/>
    <property type="match status" value="1"/>
</dbReference>
<dbReference type="PANTHER" id="PTHR35807">
    <property type="entry name" value="TRANSCRIPTIONAL REGULATOR REDD-RELATED"/>
    <property type="match status" value="1"/>
</dbReference>
<gene>
    <name evidence="6" type="ORF">G6045_39870</name>
</gene>
<dbReference type="InterPro" id="IPR051677">
    <property type="entry name" value="AfsR-DnrI-RedD_regulator"/>
</dbReference>
<dbReference type="Gene3D" id="3.30.200.20">
    <property type="entry name" value="Phosphorylase Kinase, domain 1"/>
    <property type="match status" value="1"/>
</dbReference>
<dbReference type="GO" id="GO:0004672">
    <property type="term" value="F:protein kinase activity"/>
    <property type="evidence" value="ECO:0007669"/>
    <property type="project" value="InterPro"/>
</dbReference>
<dbReference type="InterPro" id="IPR023214">
    <property type="entry name" value="HAD_sf"/>
</dbReference>
<dbReference type="GO" id="GO:0006355">
    <property type="term" value="P:regulation of DNA-templated transcription"/>
    <property type="evidence" value="ECO:0007669"/>
    <property type="project" value="TreeGrafter"/>
</dbReference>
<evidence type="ECO:0000259" key="5">
    <source>
        <dbReference type="PROSITE" id="PS50011"/>
    </source>
</evidence>
<evidence type="ECO:0000256" key="4">
    <source>
        <dbReference type="SAM" id="MobiDB-lite"/>
    </source>
</evidence>
<dbReference type="SUPFAM" id="SSF56784">
    <property type="entry name" value="HAD-like"/>
    <property type="match status" value="1"/>
</dbReference>
<dbReference type="AlphaFoldDB" id="A0A6G4XX49"/>
<dbReference type="CDD" id="cd01427">
    <property type="entry name" value="HAD_like"/>
    <property type="match status" value="1"/>
</dbReference>
<dbReference type="Pfam" id="PF03704">
    <property type="entry name" value="BTAD"/>
    <property type="match status" value="1"/>
</dbReference>
<reference evidence="6 7" key="1">
    <citation type="submission" date="2020-02" db="EMBL/GenBank/DDBJ databases">
        <title>Whole-genome analyses of novel actinobacteria.</title>
        <authorList>
            <person name="Sahin N."/>
            <person name="Tokatli A."/>
        </authorList>
    </citation>
    <scope>NUCLEOTIDE SEQUENCE [LARGE SCALE GENOMIC DNA]</scope>
    <source>
        <strain evidence="6 7">YC504</strain>
    </source>
</reference>
<keyword evidence="1" id="KW-0902">Two-component regulatory system</keyword>
<organism evidence="6 7">
    <name type="scientific">Streptomyces mesophilus</name>
    <dbReference type="NCBI Taxonomy" id="1775132"/>
    <lineage>
        <taxon>Bacteria</taxon>
        <taxon>Bacillati</taxon>
        <taxon>Actinomycetota</taxon>
        <taxon>Actinomycetes</taxon>
        <taxon>Kitasatosporales</taxon>
        <taxon>Streptomycetaceae</taxon>
        <taxon>Streptomyces</taxon>
    </lineage>
</organism>
<dbReference type="InterPro" id="IPR000719">
    <property type="entry name" value="Prot_kinase_dom"/>
</dbReference>
<protein>
    <submittedName>
        <fullName evidence="6">Protein kinase</fullName>
    </submittedName>
</protein>
<feature type="compositionally biased region" description="Low complexity" evidence="4">
    <location>
        <begin position="628"/>
        <end position="641"/>
    </location>
</feature>
<dbReference type="SMART" id="SM01043">
    <property type="entry name" value="BTAD"/>
    <property type="match status" value="1"/>
</dbReference>
<feature type="region of interest" description="Disordered" evidence="4">
    <location>
        <begin position="626"/>
        <end position="658"/>
    </location>
</feature>
<dbReference type="InterPro" id="IPR036412">
    <property type="entry name" value="HAD-like_sf"/>
</dbReference>
<dbReference type="Pfam" id="PF00069">
    <property type="entry name" value="Pkinase"/>
    <property type="match status" value="1"/>
</dbReference>
<dbReference type="SUPFAM" id="SSF56112">
    <property type="entry name" value="Protein kinase-like (PK-like)"/>
    <property type="match status" value="1"/>
</dbReference>
<evidence type="ECO:0000313" key="6">
    <source>
        <dbReference type="EMBL" id="NGO81762.1"/>
    </source>
</evidence>
<dbReference type="Proteomes" id="UP000481109">
    <property type="component" value="Unassembled WGS sequence"/>
</dbReference>
<evidence type="ECO:0000313" key="7">
    <source>
        <dbReference type="Proteomes" id="UP000481109"/>
    </source>
</evidence>
<dbReference type="GO" id="GO:0000160">
    <property type="term" value="P:phosphorelay signal transduction system"/>
    <property type="evidence" value="ECO:0007669"/>
    <property type="project" value="UniProtKB-KW"/>
</dbReference>
<comment type="caution">
    <text evidence="6">The sequence shown here is derived from an EMBL/GenBank/DDBJ whole genome shotgun (WGS) entry which is preliminary data.</text>
</comment>
<dbReference type="GO" id="GO:0003677">
    <property type="term" value="F:DNA binding"/>
    <property type="evidence" value="ECO:0007669"/>
    <property type="project" value="TreeGrafter"/>
</dbReference>
<evidence type="ECO:0000256" key="1">
    <source>
        <dbReference type="ARBA" id="ARBA00023012"/>
    </source>
</evidence>
<keyword evidence="7" id="KW-1185">Reference proteome</keyword>
<feature type="non-terminal residue" evidence="6">
    <location>
        <position position="1098"/>
    </location>
</feature>
<name>A0A6G4XX49_9ACTN</name>
<keyword evidence="6" id="KW-0418">Kinase</keyword>
<keyword evidence="6" id="KW-0808">Transferase</keyword>
<dbReference type="EMBL" id="JAAKZW010000402">
    <property type="protein sequence ID" value="NGO81762.1"/>
    <property type="molecule type" value="Genomic_DNA"/>
</dbReference>
<feature type="region of interest" description="Disordered" evidence="4">
    <location>
        <begin position="799"/>
        <end position="865"/>
    </location>
</feature>
<keyword evidence="2" id="KW-0805">Transcription regulation</keyword>
<feature type="compositionally biased region" description="Pro residues" evidence="4">
    <location>
        <begin position="831"/>
        <end position="843"/>
    </location>
</feature>